<dbReference type="PRINTS" id="PR00237">
    <property type="entry name" value="GPCRRHODOPSN"/>
</dbReference>
<dbReference type="PROSITE" id="PS50262">
    <property type="entry name" value="G_PROTEIN_RECEP_F1_2"/>
    <property type="match status" value="1"/>
</dbReference>
<evidence type="ECO:0000256" key="1">
    <source>
        <dbReference type="ARBA" id="ARBA00004141"/>
    </source>
</evidence>
<sequence length="573" mass="64925">MSVHTDSFNDTVVWEGMVAYGEGFPLLMPRWGYVVSAFVLFLIGFFGFFLNFMVILLMFKDRQLWTPLNIILFNFVCSDFSVSVLGNPLTLISALFHRWVFGHTMCVLYGFFMALLGITSITTLTVISFKRYLMVTRPLSSRHLTSKGAALSVVFIWTYSLALTTPPLMGWGNYVNEAANISCSVNWHEQSMNTLTYILFLFAMGQIVPLSVITFSYVNIIRTMKRNSQRLGRVSRAEARATVMVFIMIISFTVAWTPYSLFALMEQFATEGIVSPGAGVIPALVAKSSICYDPLIYVGMNTQFRQSIKRIFGIHTKRRGSKTEKCYNNTIISPAHRQSAYNDITVRYNSSDTLASSTPKRQKERFTNTTEDSDNHSISLCINDVNRPPTKTCELCTIQENKTVSDVERSVDTLYDEESCTSNKKFELVFGESCNILKEPSPILTFVNSEKLLFSKPLIVAQKTTININDTVAAEDAKDESKTEGEYERTLSIAAQKRPIKHSFSLDLGKVVNESKKRKFSIETKLDTFNAPRIFFKDRVVTKLFDSESKQHHDSVKSYLCNNYKCDNDNVNL</sequence>
<dbReference type="Gene3D" id="1.20.1070.10">
    <property type="entry name" value="Rhodopsin 7-helix transmembrane proteins"/>
    <property type="match status" value="1"/>
</dbReference>
<keyword evidence="9" id="KW-0807">Transducer</keyword>
<evidence type="ECO:0000256" key="10">
    <source>
        <dbReference type="ARBA" id="ARBA00023305"/>
    </source>
</evidence>
<feature type="transmembrane region" description="Helical" evidence="12">
    <location>
        <begin position="149"/>
        <end position="169"/>
    </location>
</feature>
<dbReference type="PANTHER" id="PTHR24240">
    <property type="entry name" value="OPSIN"/>
    <property type="match status" value="1"/>
</dbReference>
<feature type="transmembrane region" description="Helical" evidence="12">
    <location>
        <begin position="71"/>
        <end position="96"/>
    </location>
</feature>
<keyword evidence="4 12" id="KW-1133">Transmembrane helix</keyword>
<keyword evidence="6 12" id="KW-0472">Membrane</keyword>
<evidence type="ECO:0000256" key="9">
    <source>
        <dbReference type="ARBA" id="ARBA00023224"/>
    </source>
</evidence>
<organism evidence="14">
    <name type="scientific">Heliconius melpomene</name>
    <name type="common">Postman butterfly</name>
    <dbReference type="NCBI Taxonomy" id="34740"/>
    <lineage>
        <taxon>Eukaryota</taxon>
        <taxon>Metazoa</taxon>
        <taxon>Ecdysozoa</taxon>
        <taxon>Arthropoda</taxon>
        <taxon>Hexapoda</taxon>
        <taxon>Insecta</taxon>
        <taxon>Pterygota</taxon>
        <taxon>Neoptera</taxon>
        <taxon>Endopterygota</taxon>
        <taxon>Lepidoptera</taxon>
        <taxon>Glossata</taxon>
        <taxon>Ditrysia</taxon>
        <taxon>Papilionoidea</taxon>
        <taxon>Nymphalidae</taxon>
        <taxon>Heliconiinae</taxon>
        <taxon>Heliconiini</taxon>
        <taxon>Heliconius</taxon>
    </lineage>
</organism>
<accession>A0A517BDX8</accession>
<evidence type="ECO:0000256" key="11">
    <source>
        <dbReference type="SAM" id="MobiDB-lite"/>
    </source>
</evidence>
<name>A0A517BDX8_HELME</name>
<dbReference type="InterPro" id="IPR050125">
    <property type="entry name" value="GPCR_opsins"/>
</dbReference>
<keyword evidence="8" id="KW-0325">Glycoprotein</keyword>
<proteinExistence type="evidence at transcript level"/>
<keyword evidence="3 12" id="KW-0812">Transmembrane</keyword>
<comment type="subcellular location">
    <subcellularLocation>
        <location evidence="1">Membrane</location>
        <topology evidence="1">Multi-pass membrane protein</topology>
    </subcellularLocation>
</comment>
<dbReference type="SUPFAM" id="SSF81321">
    <property type="entry name" value="Family A G protein-coupled receptor-like"/>
    <property type="match status" value="1"/>
</dbReference>
<feature type="transmembrane region" description="Helical" evidence="12">
    <location>
        <begin position="31"/>
        <end position="59"/>
    </location>
</feature>
<dbReference type="CDD" id="cd14969">
    <property type="entry name" value="7tmA_Opsins_type2_animals"/>
    <property type="match status" value="1"/>
</dbReference>
<feature type="region of interest" description="Disordered" evidence="11">
    <location>
        <begin position="352"/>
        <end position="374"/>
    </location>
</feature>
<evidence type="ECO:0000256" key="7">
    <source>
        <dbReference type="ARBA" id="ARBA00023170"/>
    </source>
</evidence>
<evidence type="ECO:0000256" key="5">
    <source>
        <dbReference type="ARBA" id="ARBA00023040"/>
    </source>
</evidence>
<keyword evidence="5" id="KW-0297">G-protein coupled receptor</keyword>
<evidence type="ECO:0000256" key="3">
    <source>
        <dbReference type="ARBA" id="ARBA00022692"/>
    </source>
</evidence>
<dbReference type="EMBL" id="MK983053">
    <property type="protein sequence ID" value="QDR50943.1"/>
    <property type="molecule type" value="mRNA"/>
</dbReference>
<dbReference type="InterPro" id="IPR000276">
    <property type="entry name" value="GPCR_Rhodpsn"/>
</dbReference>
<protein>
    <submittedName>
        <fullName evidence="14">Pteropsin</fullName>
    </submittedName>
</protein>
<reference evidence="14" key="1">
    <citation type="journal article" date="2019" name="Genome Biol. Evol.">
        <title>Evolution of Phototransduction Genes in Lepidoptera.</title>
        <authorList>
            <person name="Macias-Munoz A."/>
            <person name="Rangel Olguin A."/>
            <person name="Briscoe A."/>
        </authorList>
    </citation>
    <scope>NUCLEOTIDE SEQUENCE</scope>
</reference>
<evidence type="ECO:0000256" key="12">
    <source>
        <dbReference type="SAM" id="Phobius"/>
    </source>
</evidence>
<feature type="transmembrane region" description="Helical" evidence="12">
    <location>
        <begin position="197"/>
        <end position="220"/>
    </location>
</feature>
<dbReference type="GO" id="GO:0007601">
    <property type="term" value="P:visual perception"/>
    <property type="evidence" value="ECO:0007669"/>
    <property type="project" value="UniProtKB-KW"/>
</dbReference>
<keyword evidence="7" id="KW-0675">Receptor</keyword>
<evidence type="ECO:0000259" key="13">
    <source>
        <dbReference type="PROSITE" id="PS50262"/>
    </source>
</evidence>
<keyword evidence="10" id="KW-0844">Vision</keyword>
<evidence type="ECO:0000256" key="8">
    <source>
        <dbReference type="ARBA" id="ARBA00023180"/>
    </source>
</evidence>
<feature type="transmembrane region" description="Helical" evidence="12">
    <location>
        <begin position="241"/>
        <end position="259"/>
    </location>
</feature>
<keyword evidence="10" id="KW-0716">Sensory transduction</keyword>
<dbReference type="InterPro" id="IPR017452">
    <property type="entry name" value="GPCR_Rhodpsn_7TM"/>
</dbReference>
<dbReference type="GO" id="GO:0004930">
    <property type="term" value="F:G protein-coupled receptor activity"/>
    <property type="evidence" value="ECO:0007669"/>
    <property type="project" value="UniProtKB-KW"/>
</dbReference>
<evidence type="ECO:0000256" key="4">
    <source>
        <dbReference type="ARBA" id="ARBA00022989"/>
    </source>
</evidence>
<feature type="domain" description="G-protein coupled receptors family 1 profile" evidence="13">
    <location>
        <begin position="50"/>
        <end position="297"/>
    </location>
</feature>
<comment type="similarity">
    <text evidence="2">Belongs to the G-protein coupled receptor 1 family.</text>
</comment>
<evidence type="ECO:0000256" key="2">
    <source>
        <dbReference type="ARBA" id="ARBA00010663"/>
    </source>
</evidence>
<dbReference type="GO" id="GO:0016020">
    <property type="term" value="C:membrane"/>
    <property type="evidence" value="ECO:0007669"/>
    <property type="project" value="UniProtKB-SubCell"/>
</dbReference>
<evidence type="ECO:0000256" key="6">
    <source>
        <dbReference type="ARBA" id="ARBA00023136"/>
    </source>
</evidence>
<feature type="transmembrane region" description="Helical" evidence="12">
    <location>
        <begin position="108"/>
        <end position="129"/>
    </location>
</feature>
<evidence type="ECO:0000313" key="14">
    <source>
        <dbReference type="EMBL" id="QDR50943.1"/>
    </source>
</evidence>
<dbReference type="AlphaFoldDB" id="A0A517BDX8"/>
<dbReference type="Pfam" id="PF00001">
    <property type="entry name" value="7tm_1"/>
    <property type="match status" value="1"/>
</dbReference>